<feature type="domain" description="PDZ" evidence="8">
    <location>
        <begin position="244"/>
        <end position="331"/>
    </location>
</feature>
<dbReference type="CDD" id="cd06724">
    <property type="entry name" value="PDZ2_Dlg1-2-4-like"/>
    <property type="match status" value="1"/>
</dbReference>
<dbReference type="InterPro" id="IPR020590">
    <property type="entry name" value="Guanylate_kinase_CS"/>
</dbReference>
<dbReference type="PANTHER" id="PTHR23119:SF6">
    <property type="entry name" value="DISKS LARGE HOMOLOG 2"/>
    <property type="match status" value="1"/>
</dbReference>
<dbReference type="Pfam" id="PF10600">
    <property type="entry name" value="PDZ_assoc"/>
    <property type="match status" value="1"/>
</dbReference>
<dbReference type="Pfam" id="PF00595">
    <property type="entry name" value="PDZ"/>
    <property type="match status" value="3"/>
</dbReference>
<dbReference type="SMART" id="SM01277">
    <property type="entry name" value="MAGUK_N_PEST"/>
    <property type="match status" value="1"/>
</dbReference>
<dbReference type="GO" id="GO:0007268">
    <property type="term" value="P:chemical synaptic transmission"/>
    <property type="evidence" value="ECO:0007669"/>
    <property type="project" value="InterPro"/>
</dbReference>
<dbReference type="SMART" id="SM00228">
    <property type="entry name" value="PDZ"/>
    <property type="match status" value="3"/>
</dbReference>
<dbReference type="SMART" id="SM00326">
    <property type="entry name" value="SH3"/>
    <property type="match status" value="1"/>
</dbReference>
<dbReference type="SUPFAM" id="SSF52540">
    <property type="entry name" value="P-loop containing nucleoside triphosphate hydrolases"/>
    <property type="match status" value="1"/>
</dbReference>
<dbReference type="InterPro" id="IPR001478">
    <property type="entry name" value="PDZ"/>
</dbReference>
<dbReference type="InterPro" id="IPR008145">
    <property type="entry name" value="GK/Ca_channel_bsu"/>
</dbReference>
<comment type="subcellular location">
    <subcellularLocation>
        <location evidence="1">Membrane</location>
    </subcellularLocation>
</comment>
<dbReference type="FunFam" id="2.30.42.10:FF:000001">
    <property type="entry name" value="Disks large homolog 1 isoform 2"/>
    <property type="match status" value="1"/>
</dbReference>
<dbReference type="InterPro" id="IPR036034">
    <property type="entry name" value="PDZ_sf"/>
</dbReference>
<accession>A0A673APB2</accession>
<dbReference type="SUPFAM" id="SSF50044">
    <property type="entry name" value="SH3-domain"/>
    <property type="match status" value="1"/>
</dbReference>
<dbReference type="Pfam" id="PF00018">
    <property type="entry name" value="SH3_1"/>
    <property type="match status" value="1"/>
</dbReference>
<keyword evidence="4" id="KW-0677">Repeat</keyword>
<dbReference type="PANTHER" id="PTHR23119">
    <property type="entry name" value="DISCS LARGE"/>
    <property type="match status" value="1"/>
</dbReference>
<evidence type="ECO:0000313" key="10">
    <source>
        <dbReference type="Proteomes" id="UP000472271"/>
    </source>
</evidence>
<dbReference type="Gene3D" id="2.30.42.10">
    <property type="match status" value="3"/>
</dbReference>
<feature type="domain" description="Guanylate kinase-like" evidence="7">
    <location>
        <begin position="676"/>
        <end position="859"/>
    </location>
</feature>
<dbReference type="FunFam" id="2.30.30.40:FF:000027">
    <property type="entry name" value="Disks large homolog 3 isoform 1"/>
    <property type="match status" value="1"/>
</dbReference>
<evidence type="ECO:0000256" key="1">
    <source>
        <dbReference type="ARBA" id="ARBA00004370"/>
    </source>
</evidence>
<dbReference type="FunFam" id="2.30.30.40:FF:000008">
    <property type="entry name" value="Disks large homolog 1 isoform 2"/>
    <property type="match status" value="1"/>
</dbReference>
<dbReference type="Pfam" id="PF00625">
    <property type="entry name" value="Guanylate_kin"/>
    <property type="match status" value="1"/>
</dbReference>
<dbReference type="Gene3D" id="2.30.30.40">
    <property type="entry name" value="SH3 Domains"/>
    <property type="match status" value="2"/>
</dbReference>
<dbReference type="GO" id="GO:0016323">
    <property type="term" value="C:basolateral plasma membrane"/>
    <property type="evidence" value="ECO:0007669"/>
    <property type="project" value="TreeGrafter"/>
</dbReference>
<evidence type="ECO:0000259" key="8">
    <source>
        <dbReference type="PROSITE" id="PS50106"/>
    </source>
</evidence>
<feature type="domain" description="PDZ" evidence="8">
    <location>
        <begin position="418"/>
        <end position="499"/>
    </location>
</feature>
<dbReference type="InterPro" id="IPR008144">
    <property type="entry name" value="Guanylate_kin-like_dom"/>
</dbReference>
<reference evidence="9" key="1">
    <citation type="submission" date="2019-06" db="EMBL/GenBank/DDBJ databases">
        <authorList>
            <consortium name="Wellcome Sanger Institute Data Sharing"/>
        </authorList>
    </citation>
    <scope>NUCLEOTIDE SEQUENCE [LARGE SCALE GENOMIC DNA]</scope>
</reference>
<dbReference type="GO" id="GO:0043113">
    <property type="term" value="P:receptor clustering"/>
    <property type="evidence" value="ECO:0007669"/>
    <property type="project" value="TreeGrafter"/>
</dbReference>
<dbReference type="GO" id="GO:0098839">
    <property type="term" value="C:postsynaptic density membrane"/>
    <property type="evidence" value="ECO:0007669"/>
    <property type="project" value="TreeGrafter"/>
</dbReference>
<evidence type="ECO:0000313" key="9">
    <source>
        <dbReference type="Ensembl" id="ENSSORP00005030408.1"/>
    </source>
</evidence>
<evidence type="ECO:0000256" key="4">
    <source>
        <dbReference type="ARBA" id="ARBA00022737"/>
    </source>
</evidence>
<dbReference type="SMART" id="SM00072">
    <property type="entry name" value="GuKc"/>
    <property type="match status" value="1"/>
</dbReference>
<dbReference type="GO" id="GO:0043005">
    <property type="term" value="C:neuron projection"/>
    <property type="evidence" value="ECO:0007669"/>
    <property type="project" value="InterPro"/>
</dbReference>
<dbReference type="FunFam" id="3.40.50.300:FF:001402">
    <property type="entry name" value="Discs, large homolog 3 (Drosophila)"/>
    <property type="match status" value="1"/>
</dbReference>
<dbReference type="PROSITE" id="PS50052">
    <property type="entry name" value="GUANYLATE_KINASE_2"/>
    <property type="match status" value="1"/>
</dbReference>
<dbReference type="PROSITE" id="PS50106">
    <property type="entry name" value="PDZ"/>
    <property type="match status" value="3"/>
</dbReference>
<dbReference type="InterPro" id="IPR036028">
    <property type="entry name" value="SH3-like_dom_sf"/>
</dbReference>
<dbReference type="GO" id="GO:0031594">
    <property type="term" value="C:neuromuscular junction"/>
    <property type="evidence" value="ECO:0007669"/>
    <property type="project" value="InterPro"/>
</dbReference>
<dbReference type="AlphaFoldDB" id="A0A673APB2"/>
<dbReference type="InterPro" id="IPR019590">
    <property type="entry name" value="DLG1_PEST_dom"/>
</dbReference>
<proteinExistence type="inferred from homology"/>
<dbReference type="GO" id="GO:0045197">
    <property type="term" value="P:establishment or maintenance of epithelial cell apical/basal polarity"/>
    <property type="evidence" value="ECO:0007669"/>
    <property type="project" value="TreeGrafter"/>
</dbReference>
<dbReference type="CDD" id="cd06795">
    <property type="entry name" value="PDZ3_Dlg1-2-4-like"/>
    <property type="match status" value="1"/>
</dbReference>
<dbReference type="GO" id="GO:0035255">
    <property type="term" value="F:ionotropic glutamate receptor binding"/>
    <property type="evidence" value="ECO:0007669"/>
    <property type="project" value="TreeGrafter"/>
</dbReference>
<dbReference type="SUPFAM" id="SSF50156">
    <property type="entry name" value="PDZ domain-like"/>
    <property type="match status" value="3"/>
</dbReference>
<sequence>SSSSPHLSACTHICVHRRQYGSNRPPAVQGSPHNGQPPPCMNPALMNAPWVRDGRPVSFSSPSHWYHYQEDDSPPLDQGFPRLTNEVRAPELVHVSEKNLSEIENVHGYVSHSHISPLKASPAPIIVNTDTLESVPYVNGTEIEYEFEEITLERGNSGLGFSIAGGTDNPHIGDDPGIFITKIIPGGAAAEDGRLRVNDCILRVNDADVSEVSHSKAVEALKVAGSIVRLYVRRRRPMLETIIEIKLIKGPKGLGFSIAGGVGNQHIPGDNSIYVTKIIDGGAAQKDGRLQVGDRLLMVNNYSLEEVSHEEAVAILKNTSDVVYLKVGKPTNVYLSDPYGPPDITHSFSPAMENHISSPVNSGTLEYKSGLPPISPGSYSPLPKHLLGEEDINRNSSLDDGESHRFDSQHFQLREPRKVVLHKGSTGLGFNIVGGEDGEGIFVSFILAGGPADLSGELRRGDQILSVNGIDLRGATHEQAAAALKGAGQVVTIIAQYRPEEYGRFEAKIHDLREQMMNHSMSSGSGSLRTNQKRSLYVRALFDYEKSKDSGLPSQGLSFRYGDILHVINASDDEWWQARRVTPHGDSEEMGVIPSKRRVERKERARLKTVKFNAKPGSFDSKGSFNDKRKKNFIFTRKFPFYKNKEGEQDGSDSDRSQEDVILSYEPVMRQEINYARPVIILGPMKDRINDDLISEFPDKFGSCVPPANSSGLQDTTRPKRDYEVDGRDYHFVMSREQMEKDIQEHKFIEAGQYNDNLYGTSVQSVKYVAERGKHCILDVSGNAIKRLQVAQLYPIAIFIKPKSIDSLMDMNKRLTEEQARKTFDRAMKLEQEFGEFFTALVQGDTLEDIYNHCKQVIEEHSGPYIWIPSKEKL</sequence>
<dbReference type="InterPro" id="IPR050614">
    <property type="entry name" value="Synaptic_Scaffolding_LAP-MAGUK"/>
</dbReference>
<dbReference type="GO" id="GO:0098609">
    <property type="term" value="P:cell-cell adhesion"/>
    <property type="evidence" value="ECO:0007669"/>
    <property type="project" value="TreeGrafter"/>
</dbReference>
<organism evidence="9 10">
    <name type="scientific">Sphaeramia orbicularis</name>
    <name type="common">orbiculate cardinalfish</name>
    <dbReference type="NCBI Taxonomy" id="375764"/>
    <lineage>
        <taxon>Eukaryota</taxon>
        <taxon>Metazoa</taxon>
        <taxon>Chordata</taxon>
        <taxon>Craniata</taxon>
        <taxon>Vertebrata</taxon>
        <taxon>Euteleostomi</taxon>
        <taxon>Actinopterygii</taxon>
        <taxon>Neopterygii</taxon>
        <taxon>Teleostei</taxon>
        <taxon>Neoteleostei</taxon>
        <taxon>Acanthomorphata</taxon>
        <taxon>Gobiaria</taxon>
        <taxon>Kurtiformes</taxon>
        <taxon>Apogonoidei</taxon>
        <taxon>Apogonidae</taxon>
        <taxon>Apogoninae</taxon>
        <taxon>Sphaeramia</taxon>
    </lineage>
</organism>
<feature type="domain" description="PDZ" evidence="8">
    <location>
        <begin position="149"/>
        <end position="236"/>
    </location>
</feature>
<dbReference type="InterPro" id="IPR019583">
    <property type="entry name" value="DLG1-4_PDZ_assoc"/>
</dbReference>
<dbReference type="Pfam" id="PF10608">
    <property type="entry name" value="MAGUK_N_PEST"/>
    <property type="match status" value="1"/>
</dbReference>
<dbReference type="Ensembl" id="ENSSORT00005031262.1">
    <property type="protein sequence ID" value="ENSSORP00005030408.1"/>
    <property type="gene ID" value="ENSSORG00005014261.1"/>
</dbReference>
<dbReference type="GO" id="GO:0099072">
    <property type="term" value="P:regulation of postsynaptic membrane neurotransmitter receptor levels"/>
    <property type="evidence" value="ECO:0007669"/>
    <property type="project" value="TreeGrafter"/>
</dbReference>
<dbReference type="InterPro" id="IPR016313">
    <property type="entry name" value="DLG1-like"/>
</dbReference>
<gene>
    <name evidence="9" type="primary">dlg2</name>
</gene>
<feature type="domain" description="SH3" evidence="6">
    <location>
        <begin position="533"/>
        <end position="603"/>
    </location>
</feature>
<comment type="similarity">
    <text evidence="2">Belongs to the MAGUK family.</text>
</comment>
<dbReference type="PIRSF" id="PIRSF001741">
    <property type="entry name" value="MAGUK_DLGH"/>
    <property type="match status" value="1"/>
</dbReference>
<name>A0A673APB2_9TELE</name>
<keyword evidence="3 5" id="KW-0728">SH3 domain</keyword>
<keyword evidence="10" id="KW-1185">Reference proteome</keyword>
<dbReference type="InterPro" id="IPR027417">
    <property type="entry name" value="P-loop_NTPase"/>
</dbReference>
<reference evidence="9" key="2">
    <citation type="submission" date="2025-08" db="UniProtKB">
        <authorList>
            <consortium name="Ensembl"/>
        </authorList>
    </citation>
    <scope>IDENTIFICATION</scope>
</reference>
<reference evidence="9" key="3">
    <citation type="submission" date="2025-09" db="UniProtKB">
        <authorList>
            <consortium name="Ensembl"/>
        </authorList>
    </citation>
    <scope>IDENTIFICATION</scope>
</reference>
<dbReference type="FunFam" id="2.30.42.10:FF:000091">
    <property type="entry name" value="disks large homolog 1 isoform X8"/>
    <property type="match status" value="1"/>
</dbReference>
<evidence type="ECO:0000259" key="7">
    <source>
        <dbReference type="PROSITE" id="PS50052"/>
    </source>
</evidence>
<dbReference type="GO" id="GO:0019901">
    <property type="term" value="F:protein kinase binding"/>
    <property type="evidence" value="ECO:0007669"/>
    <property type="project" value="TreeGrafter"/>
</dbReference>
<dbReference type="PROSITE" id="PS00856">
    <property type="entry name" value="GUANYLATE_KINASE_1"/>
    <property type="match status" value="1"/>
</dbReference>
<dbReference type="GO" id="GO:0097120">
    <property type="term" value="P:receptor localization to synapse"/>
    <property type="evidence" value="ECO:0007669"/>
    <property type="project" value="TreeGrafter"/>
</dbReference>
<dbReference type="FunFam" id="3.30.63.10:FF:000001">
    <property type="entry name" value="Disks large homolog 1 isoform 2"/>
    <property type="match status" value="1"/>
</dbReference>
<evidence type="ECO:0000256" key="3">
    <source>
        <dbReference type="ARBA" id="ARBA00022443"/>
    </source>
</evidence>
<evidence type="ECO:0000259" key="6">
    <source>
        <dbReference type="PROSITE" id="PS50002"/>
    </source>
</evidence>
<dbReference type="PROSITE" id="PS50002">
    <property type="entry name" value="SH3"/>
    <property type="match status" value="1"/>
</dbReference>
<evidence type="ECO:0000256" key="2">
    <source>
        <dbReference type="ARBA" id="ARBA00007014"/>
    </source>
</evidence>
<dbReference type="Gene3D" id="3.40.50.300">
    <property type="entry name" value="P-loop containing nucleotide triphosphate hydrolases"/>
    <property type="match status" value="1"/>
</dbReference>
<dbReference type="Gene3D" id="3.30.63.10">
    <property type="entry name" value="Guanylate Kinase phosphate binding domain"/>
    <property type="match status" value="1"/>
</dbReference>
<protein>
    <submittedName>
        <fullName evidence="9">Discs, large homolog 2 (Drosophila)</fullName>
    </submittedName>
</protein>
<dbReference type="FunFam" id="2.30.42.10:FF:000002">
    <property type="entry name" value="Disks large homolog 4 isoform 2"/>
    <property type="match status" value="1"/>
</dbReference>
<dbReference type="CDD" id="cd06723">
    <property type="entry name" value="PDZ1_Dlg1-2-4-like"/>
    <property type="match status" value="1"/>
</dbReference>
<evidence type="ECO:0000256" key="5">
    <source>
        <dbReference type="PROSITE-ProRule" id="PRU00192"/>
    </source>
</evidence>
<dbReference type="InterPro" id="IPR001452">
    <property type="entry name" value="SH3_domain"/>
</dbReference>
<dbReference type="Proteomes" id="UP000472271">
    <property type="component" value="Chromosome 14"/>
</dbReference>